<sequence>MSYEDFYKIFQEHFEAPYPDLFLSRDDLINFIDRNEYFDIIIAGAGIHGALCARLAALHGLKTLLLEKNDYSEQALERVPLSIHSAFLDSESWNVLSIYRNHKKYLRLAQMAPHLVHARRIVYRLPKKSKFLDFKMRTLSALQNFLFNETSTWPYEELAPNDYCISQVSLNEARFILESILAARQEGAACLNHAVVDVVSQRKDASVEVIWHDSISGKRHESQCRVLLNCTGASTPFLGRIKVQSFADELLYRQDLSLYMRGHWDGPEAIIVPDEGDFPLGISPTNGGFVISAEIRKLEKPDDKPEVQPGDVEMLLSEIAKHLPELDVSSSNIQHVTSAARCRLKNKGATSGKWYYSQGMLTLLGGESFDAPDLAFSGIEKVLQKSKEPYEAISLYDRPMPGAWRFEDFKKELFNCTAQHEPNNELLHAALGRYGSLLRLVKDDESCFRDVHGLFLEGELQLAIKLEQACTVEDVIFRRLGLRILPDSKQQILQHINDYLLRA</sequence>
<comment type="caution">
    <text evidence="7">The sequence shown here is derived from an EMBL/GenBank/DDBJ whole genome shotgun (WGS) entry which is preliminary data.</text>
</comment>
<evidence type="ECO:0000256" key="3">
    <source>
        <dbReference type="ARBA" id="ARBA00022630"/>
    </source>
</evidence>
<dbReference type="Gene3D" id="1.10.8.870">
    <property type="entry name" value="Alpha-glycerophosphate oxidase, cap domain"/>
    <property type="match status" value="1"/>
</dbReference>
<dbReference type="Proteomes" id="UP000524246">
    <property type="component" value="Unassembled WGS sequence"/>
</dbReference>
<organism evidence="7 8">
    <name type="scientific">SAR324 cluster bacterium</name>
    <dbReference type="NCBI Taxonomy" id="2024889"/>
    <lineage>
        <taxon>Bacteria</taxon>
        <taxon>Deltaproteobacteria</taxon>
        <taxon>SAR324 cluster</taxon>
    </lineage>
</organism>
<dbReference type="InterPro" id="IPR000447">
    <property type="entry name" value="G3P_DH_FAD-dep"/>
</dbReference>
<evidence type="ECO:0000256" key="1">
    <source>
        <dbReference type="ARBA" id="ARBA00001974"/>
    </source>
</evidence>
<evidence type="ECO:0000256" key="5">
    <source>
        <dbReference type="ARBA" id="ARBA00023002"/>
    </source>
</evidence>
<dbReference type="Gene3D" id="3.30.9.10">
    <property type="entry name" value="D-Amino Acid Oxidase, subunit A, domain 2"/>
    <property type="match status" value="1"/>
</dbReference>
<evidence type="ECO:0000256" key="2">
    <source>
        <dbReference type="ARBA" id="ARBA00007330"/>
    </source>
</evidence>
<dbReference type="Pfam" id="PF01266">
    <property type="entry name" value="DAO"/>
    <property type="match status" value="1"/>
</dbReference>
<dbReference type="PANTHER" id="PTHR11985:SF15">
    <property type="entry name" value="GLYCEROL-3-PHOSPHATE DEHYDROGENASE, MITOCHONDRIAL"/>
    <property type="match status" value="1"/>
</dbReference>
<keyword evidence="5" id="KW-0560">Oxidoreductase</keyword>
<dbReference type="GO" id="GO:0006072">
    <property type="term" value="P:glycerol-3-phosphate metabolic process"/>
    <property type="evidence" value="ECO:0007669"/>
    <property type="project" value="InterPro"/>
</dbReference>
<evidence type="ECO:0000256" key="4">
    <source>
        <dbReference type="ARBA" id="ARBA00022827"/>
    </source>
</evidence>
<keyword evidence="4" id="KW-0274">FAD</keyword>
<dbReference type="InterPro" id="IPR038299">
    <property type="entry name" value="DAO_C_sf"/>
</dbReference>
<proteinExistence type="inferred from homology"/>
<dbReference type="EMBL" id="JAAZON010000514">
    <property type="protein sequence ID" value="NMC63726.1"/>
    <property type="molecule type" value="Genomic_DNA"/>
</dbReference>
<accession>A0A7X9FSW7</accession>
<evidence type="ECO:0000313" key="8">
    <source>
        <dbReference type="Proteomes" id="UP000524246"/>
    </source>
</evidence>
<evidence type="ECO:0000313" key="7">
    <source>
        <dbReference type="EMBL" id="NMC63726.1"/>
    </source>
</evidence>
<name>A0A7X9FSW7_9DELT</name>
<protein>
    <submittedName>
        <fullName evidence="7">FAD-dependent oxidoreductase</fullName>
    </submittedName>
</protein>
<dbReference type="InterPro" id="IPR006076">
    <property type="entry name" value="FAD-dep_OxRdtase"/>
</dbReference>
<comment type="cofactor">
    <cofactor evidence="1">
        <name>FAD</name>
        <dbReference type="ChEBI" id="CHEBI:57692"/>
    </cofactor>
</comment>
<dbReference type="SUPFAM" id="SSF51905">
    <property type="entry name" value="FAD/NAD(P)-binding domain"/>
    <property type="match status" value="1"/>
</dbReference>
<reference evidence="7 8" key="1">
    <citation type="journal article" date="2020" name="Biotechnol. Biofuels">
        <title>New insights from the biogas microbiome by comprehensive genome-resolved metagenomics of nearly 1600 species originating from multiple anaerobic digesters.</title>
        <authorList>
            <person name="Campanaro S."/>
            <person name="Treu L."/>
            <person name="Rodriguez-R L.M."/>
            <person name="Kovalovszki A."/>
            <person name="Ziels R.M."/>
            <person name="Maus I."/>
            <person name="Zhu X."/>
            <person name="Kougias P.G."/>
            <person name="Basile A."/>
            <person name="Luo G."/>
            <person name="Schluter A."/>
            <person name="Konstantinidis K.T."/>
            <person name="Angelidaki I."/>
        </authorList>
    </citation>
    <scope>NUCLEOTIDE SEQUENCE [LARGE SCALE GENOMIC DNA]</scope>
    <source>
        <strain evidence="7">AS27yjCOA_65</strain>
    </source>
</reference>
<keyword evidence="3" id="KW-0285">Flavoprotein</keyword>
<comment type="similarity">
    <text evidence="2">Belongs to the FAD-dependent glycerol-3-phosphate dehydrogenase family.</text>
</comment>
<evidence type="ECO:0000259" key="6">
    <source>
        <dbReference type="Pfam" id="PF01266"/>
    </source>
</evidence>
<gene>
    <name evidence="7" type="ORF">GYA55_11240</name>
</gene>
<dbReference type="InterPro" id="IPR036188">
    <property type="entry name" value="FAD/NAD-bd_sf"/>
</dbReference>
<dbReference type="Gene3D" id="3.50.50.60">
    <property type="entry name" value="FAD/NAD(P)-binding domain"/>
    <property type="match status" value="1"/>
</dbReference>
<dbReference type="PANTHER" id="PTHR11985">
    <property type="entry name" value="GLYCEROL-3-PHOSPHATE DEHYDROGENASE"/>
    <property type="match status" value="1"/>
</dbReference>
<dbReference type="AlphaFoldDB" id="A0A7X9FSW7"/>
<dbReference type="GO" id="GO:0004368">
    <property type="term" value="F:glycerol-3-phosphate dehydrogenase (quinone) activity"/>
    <property type="evidence" value="ECO:0007669"/>
    <property type="project" value="InterPro"/>
</dbReference>
<feature type="domain" description="FAD dependent oxidoreductase" evidence="6">
    <location>
        <begin position="39"/>
        <end position="342"/>
    </location>
</feature>